<evidence type="ECO:0000313" key="2">
    <source>
        <dbReference type="Proteomes" id="UP000364291"/>
    </source>
</evidence>
<sequence length="115" mass="13649">MTLHRIEKNKLSKKISKRTDCLPKDFSGVAEFSMTTFNYLDNSTSVKTYNYYYYLGNLHRMDGPAVLLEGEPNQWWINGRQYSEEEYGRFIEKKALKENLEILLESRPKEKTKKI</sequence>
<protein>
    <submittedName>
        <fullName evidence="1">Uncharacterized protein</fullName>
    </submittedName>
</protein>
<accession>A0A5E5P9Y8</accession>
<proteinExistence type="predicted"/>
<dbReference type="AlphaFoldDB" id="A0A5E5P9Y8"/>
<reference evidence="1 2" key="1">
    <citation type="submission" date="2019-08" db="EMBL/GenBank/DDBJ databases">
        <authorList>
            <person name="Peeters C."/>
        </authorList>
    </citation>
    <scope>NUCLEOTIDE SEQUENCE [LARGE SCALE GENOMIC DNA]</scope>
    <source>
        <strain evidence="1 2">LMG 18089</strain>
    </source>
</reference>
<dbReference type="EMBL" id="CABPSX010000010">
    <property type="protein sequence ID" value="VVG73357.1"/>
    <property type="molecule type" value="Genomic_DNA"/>
</dbReference>
<organism evidence="1 2">
    <name type="scientific">Pandoraea apista</name>
    <dbReference type="NCBI Taxonomy" id="93218"/>
    <lineage>
        <taxon>Bacteria</taxon>
        <taxon>Pseudomonadati</taxon>
        <taxon>Pseudomonadota</taxon>
        <taxon>Betaproteobacteria</taxon>
        <taxon>Burkholderiales</taxon>
        <taxon>Burkholderiaceae</taxon>
        <taxon>Pandoraea</taxon>
    </lineage>
</organism>
<gene>
    <name evidence="1" type="ORF">PAP18089_04362</name>
</gene>
<evidence type="ECO:0000313" key="1">
    <source>
        <dbReference type="EMBL" id="VVG73357.1"/>
    </source>
</evidence>
<dbReference type="OrthoDB" id="9135873at2"/>
<name>A0A5E5P9Y8_9BURK</name>
<dbReference type="RefSeq" id="WP_150728787.1">
    <property type="nucleotide sequence ID" value="NZ_CABPSX010000010.1"/>
</dbReference>
<dbReference type="Proteomes" id="UP000364291">
    <property type="component" value="Unassembled WGS sequence"/>
</dbReference>